<keyword evidence="3" id="KW-0378">Hydrolase</keyword>
<keyword evidence="2" id="KW-0479">Metal-binding</keyword>
<comment type="similarity">
    <text evidence="5">Belongs to the DAPG/phloretin hydrolase family.</text>
</comment>
<proteinExistence type="inferred from homology"/>
<sequence>MIRYATTRADRACFPHSYKTERRYLGYRLDEESKPYAKYFQLDTRPVQDHVREAVVAGMAPTEYAYGIEDAARIMSRPGYHKMETGWTRVPGGLMISVLTDMPGVTGQMWDWWFGWHSTETARYKLWYPDAHQFSALGEDRSADRTLTDRQRYIDNVSYVDEYVGGSLQRLAIRFTDPKRLGFDEPGSGHAVICARVGLSQYPVAQGWLIHQVRPTSAGAEMRSRFFLDSTEVLDLPDHSLPGRGATLLTGRTARKLGGSALPRLGRKVLGPTFGQDLLYHCGAEMNHLASFLPQLHEEFNGTP</sequence>
<keyword evidence="8" id="KW-1185">Reference proteome</keyword>
<dbReference type="Pfam" id="PF18089">
    <property type="entry name" value="DAPG_hydrolase"/>
    <property type="match status" value="1"/>
</dbReference>
<dbReference type="RefSeq" id="WP_343974393.1">
    <property type="nucleotide sequence ID" value="NZ_BAAAHK010000012.1"/>
</dbReference>
<evidence type="ECO:0000259" key="6">
    <source>
        <dbReference type="Pfam" id="PF18089"/>
    </source>
</evidence>
<evidence type="ECO:0000256" key="2">
    <source>
        <dbReference type="ARBA" id="ARBA00022723"/>
    </source>
</evidence>
<comment type="caution">
    <text evidence="7">The sequence shown here is derived from an EMBL/GenBank/DDBJ whole genome shotgun (WGS) entry which is preliminary data.</text>
</comment>
<dbReference type="EMBL" id="BAAAHK010000012">
    <property type="protein sequence ID" value="GAA0949710.1"/>
    <property type="molecule type" value="Genomic_DNA"/>
</dbReference>
<keyword evidence="4" id="KW-0862">Zinc</keyword>
<evidence type="ECO:0000256" key="4">
    <source>
        <dbReference type="ARBA" id="ARBA00022833"/>
    </source>
</evidence>
<accession>A0ABP4BIN7</accession>
<protein>
    <recommendedName>
        <fullName evidence="6">DAPG hydrolase PhiG domain-containing protein</fullName>
    </recommendedName>
</protein>
<evidence type="ECO:0000256" key="3">
    <source>
        <dbReference type="ARBA" id="ARBA00022801"/>
    </source>
</evidence>
<evidence type="ECO:0000313" key="8">
    <source>
        <dbReference type="Proteomes" id="UP001500542"/>
    </source>
</evidence>
<evidence type="ECO:0000256" key="5">
    <source>
        <dbReference type="ARBA" id="ARBA00023459"/>
    </source>
</evidence>
<comment type="cofactor">
    <cofactor evidence="1">
        <name>Zn(2+)</name>
        <dbReference type="ChEBI" id="CHEBI:29105"/>
    </cofactor>
</comment>
<organism evidence="7 8">
    <name type="scientific">Kribbella koreensis</name>
    <dbReference type="NCBI Taxonomy" id="57909"/>
    <lineage>
        <taxon>Bacteria</taxon>
        <taxon>Bacillati</taxon>
        <taxon>Actinomycetota</taxon>
        <taxon>Actinomycetes</taxon>
        <taxon>Propionibacteriales</taxon>
        <taxon>Kribbellaceae</taxon>
        <taxon>Kribbella</taxon>
    </lineage>
</organism>
<evidence type="ECO:0000256" key="1">
    <source>
        <dbReference type="ARBA" id="ARBA00001947"/>
    </source>
</evidence>
<reference evidence="8" key="1">
    <citation type="journal article" date="2019" name="Int. J. Syst. Evol. Microbiol.">
        <title>The Global Catalogue of Microorganisms (GCM) 10K type strain sequencing project: providing services to taxonomists for standard genome sequencing and annotation.</title>
        <authorList>
            <consortium name="The Broad Institute Genomics Platform"/>
            <consortium name="The Broad Institute Genome Sequencing Center for Infectious Disease"/>
            <person name="Wu L."/>
            <person name="Ma J."/>
        </authorList>
    </citation>
    <scope>NUCLEOTIDE SEQUENCE [LARGE SCALE GENOMIC DNA]</scope>
    <source>
        <strain evidence="8">JCM 10977</strain>
    </source>
</reference>
<dbReference type="InterPro" id="IPR041526">
    <property type="entry name" value="DAPG_hydrolase"/>
</dbReference>
<feature type="domain" description="DAPG hydrolase PhiG" evidence="6">
    <location>
        <begin position="69"/>
        <end position="297"/>
    </location>
</feature>
<gene>
    <name evidence="7" type="ORF">GCM10009554_48680</name>
</gene>
<dbReference type="Proteomes" id="UP001500542">
    <property type="component" value="Unassembled WGS sequence"/>
</dbReference>
<evidence type="ECO:0000313" key="7">
    <source>
        <dbReference type="EMBL" id="GAA0949710.1"/>
    </source>
</evidence>
<name>A0ABP4BIN7_9ACTN</name>